<evidence type="ECO:0000256" key="8">
    <source>
        <dbReference type="SAM" id="SignalP"/>
    </source>
</evidence>
<dbReference type="PIRSF" id="PIRSF001134">
    <property type="entry name" value="Streptogrisin"/>
    <property type="match status" value="1"/>
</dbReference>
<evidence type="ECO:0000256" key="4">
    <source>
        <dbReference type="ARBA" id="ARBA00022801"/>
    </source>
</evidence>
<comment type="similarity">
    <text evidence="1">Belongs to the peptidase S1 family.</text>
</comment>
<dbReference type="InterPro" id="IPR018114">
    <property type="entry name" value="TRYPSIN_HIS"/>
</dbReference>
<comment type="caution">
    <text evidence="11">The sequence shown here is derived from an EMBL/GenBank/DDBJ whole genome shotgun (WGS) entry which is preliminary data.</text>
</comment>
<protein>
    <submittedName>
        <fullName evidence="11">S1 family peptidase</fullName>
    </submittedName>
</protein>
<dbReference type="EMBL" id="JBHUDX010000085">
    <property type="protein sequence ID" value="MFD1662033.1"/>
    <property type="molecule type" value="Genomic_DNA"/>
</dbReference>
<dbReference type="InterPro" id="IPR043504">
    <property type="entry name" value="Peptidase_S1_PA_chymotrypsin"/>
</dbReference>
<name>A0ABW4IZW6_9ACTN</name>
<dbReference type="SUPFAM" id="SSF50494">
    <property type="entry name" value="Trypsin-like serine proteases"/>
    <property type="match status" value="1"/>
</dbReference>
<evidence type="ECO:0000256" key="1">
    <source>
        <dbReference type="ARBA" id="ARBA00007664"/>
    </source>
</evidence>
<dbReference type="Pfam" id="PF02983">
    <property type="entry name" value="Pro_Al_protease"/>
    <property type="match status" value="1"/>
</dbReference>
<reference evidence="12" key="1">
    <citation type="journal article" date="2019" name="Int. J. Syst. Evol. Microbiol.">
        <title>The Global Catalogue of Microorganisms (GCM) 10K type strain sequencing project: providing services to taxonomists for standard genome sequencing and annotation.</title>
        <authorList>
            <consortium name="The Broad Institute Genomics Platform"/>
            <consortium name="The Broad Institute Genome Sequencing Center for Infectious Disease"/>
            <person name="Wu L."/>
            <person name="Ma J."/>
        </authorList>
    </citation>
    <scope>NUCLEOTIDE SEQUENCE [LARGE SCALE GENOMIC DNA]</scope>
    <source>
        <strain evidence="12">CGMCC 1.12470</strain>
    </source>
</reference>
<dbReference type="InterPro" id="IPR009003">
    <property type="entry name" value="Peptidase_S1_PA"/>
</dbReference>
<organism evidence="11 12">
    <name type="scientific">Streptomyces caeni</name>
    <dbReference type="NCBI Taxonomy" id="2307231"/>
    <lineage>
        <taxon>Bacteria</taxon>
        <taxon>Bacillati</taxon>
        <taxon>Actinomycetota</taxon>
        <taxon>Actinomycetes</taxon>
        <taxon>Kitasatosporales</taxon>
        <taxon>Streptomycetaceae</taxon>
        <taxon>Streptomyces</taxon>
    </lineage>
</organism>
<dbReference type="InterPro" id="IPR004236">
    <property type="entry name" value="Pept_S1_alpha_lytic"/>
</dbReference>
<dbReference type="Pfam" id="PF00089">
    <property type="entry name" value="Trypsin"/>
    <property type="match status" value="1"/>
</dbReference>
<sequence length="365" mass="39076">MSGKFLPTARFLLIVSLLSSALAVTPSAGAQAEPALQTHDVPVAGGPSGEAAQRLADRLGRSHTAGIYLDRTEHRFVITATDERTAEAVENAGAIPRRVTYDTAYLDSIKKRLDTNFKTPGTMWGIDVLANRVVVRADSTVGKKDFAALKKFLAPYGSAARVIRVGGKTERTSSAINGGDYIENGVVSCSYGFTVRKKTDPTYKAILTAGHCTITSGTDWRKSDGTYIGYTTGHNFSNGNDFGLIRAYNSSVTYYGNVEAEGGTAQDISYSRDSRLYETVCASGYKSKYACNSVGLKNQTINYTDGSQVTGMDVAFICRDHGDSGGPLFAGDAALGLLSGSNNSACYSYYQPVNEALAWYGMEVF</sequence>
<feature type="signal peptide" evidence="8">
    <location>
        <begin position="1"/>
        <end position="30"/>
    </location>
</feature>
<keyword evidence="3 8" id="KW-0732">Signal</keyword>
<dbReference type="CDD" id="cd21112">
    <property type="entry name" value="alphaLP-like"/>
    <property type="match status" value="1"/>
</dbReference>
<feature type="domain" description="Peptidase S1A alpha-lytic prodomain" evidence="10">
    <location>
        <begin position="104"/>
        <end position="149"/>
    </location>
</feature>
<dbReference type="PRINTS" id="PR00861">
    <property type="entry name" value="ALYTICPTASE"/>
</dbReference>
<evidence type="ECO:0000256" key="6">
    <source>
        <dbReference type="ARBA" id="ARBA00023145"/>
    </source>
</evidence>
<dbReference type="InterPro" id="IPR001254">
    <property type="entry name" value="Trypsin_dom"/>
</dbReference>
<evidence type="ECO:0000256" key="5">
    <source>
        <dbReference type="ARBA" id="ARBA00022825"/>
    </source>
</evidence>
<feature type="chain" id="PRO_5046676035" evidence="8">
    <location>
        <begin position="31"/>
        <end position="365"/>
    </location>
</feature>
<evidence type="ECO:0000313" key="12">
    <source>
        <dbReference type="Proteomes" id="UP001597261"/>
    </source>
</evidence>
<dbReference type="InterPro" id="IPR001316">
    <property type="entry name" value="Pept_S1A_streptogrisin"/>
</dbReference>
<feature type="domain" description="Peptidase S1" evidence="9">
    <location>
        <begin position="201"/>
        <end position="359"/>
    </location>
</feature>
<dbReference type="PROSITE" id="PS00134">
    <property type="entry name" value="TRYPSIN_HIS"/>
    <property type="match status" value="1"/>
</dbReference>
<proteinExistence type="inferred from homology"/>
<keyword evidence="5" id="KW-0720">Serine protease</keyword>
<evidence type="ECO:0000256" key="2">
    <source>
        <dbReference type="ARBA" id="ARBA00022670"/>
    </source>
</evidence>
<keyword evidence="6" id="KW-0865">Zymogen</keyword>
<evidence type="ECO:0000256" key="7">
    <source>
        <dbReference type="ARBA" id="ARBA00023157"/>
    </source>
</evidence>
<gene>
    <name evidence="11" type="ORF">ACFSL4_28550</name>
</gene>
<keyword evidence="7" id="KW-1015">Disulfide bond</keyword>
<dbReference type="Proteomes" id="UP001597261">
    <property type="component" value="Unassembled WGS sequence"/>
</dbReference>
<dbReference type="RefSeq" id="WP_381088956.1">
    <property type="nucleotide sequence ID" value="NZ_JBHUDX010000085.1"/>
</dbReference>
<keyword evidence="2" id="KW-0645">Protease</keyword>
<dbReference type="Gene3D" id="2.40.10.10">
    <property type="entry name" value="Trypsin-like serine proteases"/>
    <property type="match status" value="2"/>
</dbReference>
<evidence type="ECO:0000259" key="10">
    <source>
        <dbReference type="Pfam" id="PF02983"/>
    </source>
</evidence>
<keyword evidence="12" id="KW-1185">Reference proteome</keyword>
<evidence type="ECO:0000259" key="9">
    <source>
        <dbReference type="Pfam" id="PF00089"/>
    </source>
</evidence>
<accession>A0ABW4IZW6</accession>
<evidence type="ECO:0000313" key="11">
    <source>
        <dbReference type="EMBL" id="MFD1662033.1"/>
    </source>
</evidence>
<keyword evidence="4" id="KW-0378">Hydrolase</keyword>
<evidence type="ECO:0000256" key="3">
    <source>
        <dbReference type="ARBA" id="ARBA00022729"/>
    </source>
</evidence>